<dbReference type="GO" id="GO:0004674">
    <property type="term" value="F:protein serine/threonine kinase activity"/>
    <property type="evidence" value="ECO:0007669"/>
    <property type="project" value="TreeGrafter"/>
</dbReference>
<dbReference type="Pfam" id="PF00069">
    <property type="entry name" value="Pkinase"/>
    <property type="match status" value="1"/>
</dbReference>
<dbReference type="SUPFAM" id="SSF56112">
    <property type="entry name" value="Protein kinase-like (PK-like)"/>
    <property type="match status" value="1"/>
</dbReference>
<proteinExistence type="predicted"/>
<dbReference type="CDD" id="cd00180">
    <property type="entry name" value="PKc"/>
    <property type="match status" value="1"/>
</dbReference>
<accession>A0A9W8NLV9</accession>
<dbReference type="Proteomes" id="UP001148614">
    <property type="component" value="Unassembled WGS sequence"/>
</dbReference>
<dbReference type="PANTHER" id="PTHR24359">
    <property type="entry name" value="SERINE/THREONINE-PROTEIN KINASE SBK1"/>
    <property type="match status" value="1"/>
</dbReference>
<dbReference type="GO" id="GO:0005524">
    <property type="term" value="F:ATP binding"/>
    <property type="evidence" value="ECO:0007669"/>
    <property type="project" value="InterPro"/>
</dbReference>
<evidence type="ECO:0000259" key="1">
    <source>
        <dbReference type="PROSITE" id="PS50011"/>
    </source>
</evidence>
<gene>
    <name evidence="2" type="ORF">NPX13_g1532</name>
</gene>
<evidence type="ECO:0000313" key="2">
    <source>
        <dbReference type="EMBL" id="KAJ3579035.1"/>
    </source>
</evidence>
<dbReference type="EMBL" id="JANPWZ010000140">
    <property type="protein sequence ID" value="KAJ3579035.1"/>
    <property type="molecule type" value="Genomic_DNA"/>
</dbReference>
<dbReference type="PANTHER" id="PTHR24359:SF37">
    <property type="entry name" value="PROTEIN KINASE DOMAIN-CONTAINING PROTEIN"/>
    <property type="match status" value="1"/>
</dbReference>
<protein>
    <recommendedName>
        <fullName evidence="1">Protein kinase domain-containing protein</fullName>
    </recommendedName>
</protein>
<dbReference type="InterPro" id="IPR000719">
    <property type="entry name" value="Prot_kinase_dom"/>
</dbReference>
<dbReference type="PROSITE" id="PS00108">
    <property type="entry name" value="PROTEIN_KINASE_ST"/>
    <property type="match status" value="1"/>
</dbReference>
<keyword evidence="3" id="KW-1185">Reference proteome</keyword>
<dbReference type="AlphaFoldDB" id="A0A9W8NLV9"/>
<dbReference type="Gene3D" id="1.10.510.10">
    <property type="entry name" value="Transferase(Phosphotransferase) domain 1"/>
    <property type="match status" value="1"/>
</dbReference>
<dbReference type="VEuPathDB" id="FungiDB:F4678DRAFT_466518"/>
<dbReference type="SMART" id="SM00220">
    <property type="entry name" value="S_TKc"/>
    <property type="match status" value="1"/>
</dbReference>
<evidence type="ECO:0000313" key="3">
    <source>
        <dbReference type="Proteomes" id="UP001148614"/>
    </source>
</evidence>
<organism evidence="2 3">
    <name type="scientific">Xylaria arbuscula</name>
    <dbReference type="NCBI Taxonomy" id="114810"/>
    <lineage>
        <taxon>Eukaryota</taxon>
        <taxon>Fungi</taxon>
        <taxon>Dikarya</taxon>
        <taxon>Ascomycota</taxon>
        <taxon>Pezizomycotina</taxon>
        <taxon>Sordariomycetes</taxon>
        <taxon>Xylariomycetidae</taxon>
        <taxon>Xylariales</taxon>
        <taxon>Xylariaceae</taxon>
        <taxon>Xylaria</taxon>
    </lineage>
</organism>
<dbReference type="InterPro" id="IPR008271">
    <property type="entry name" value="Ser/Thr_kinase_AS"/>
</dbReference>
<dbReference type="PROSITE" id="PS50011">
    <property type="entry name" value="PROTEIN_KINASE_DOM"/>
    <property type="match status" value="1"/>
</dbReference>
<sequence>MRGRDSTGGGTPSEAAPDDEKETCCCRKKQCTGKRILFASFLQIGKEYYMVCLCESPDKYCDSTLNESAPSQLSNDQTITNKELQMIAWVQSQVRYHLLVRLDPKVGVELNFDDGACLPLCDPSPITPTAVEGDNQPQMNVPIGTMHSITRITVEPGHHEFDGGSDEFVLKTFKKDSSDDSDFEHELKINRRLEQHPRIVPLLTAFQFRDEFHLLFPFALHGDLQSLWGAYPMEKPDWCTPRWVLTECIGIVEALEHIHTQTPPLLHADIKAPNILCFPPQGADKGPRLKLSDFGISLMAETNLEFKVEGIAHTKTYRPPEFETEKTINLNYDVWSLGCVFLEFLTWAMEGLKAMEDFETLRGLEDDDPRACKAVGRTQEDTFFRKAVAKSPLFGAKGKRSLGIQRVWDQTKLILPDKNIQSLRAPFHVSRKFTVRCHVKEAVDNVSFLVCRNVVWTSESIADQTEDQHISHLKGLPHCPPKYRAFLDIIRGRMLDVDHKSRGTSSEVRDELQRIDIIE</sequence>
<comment type="caution">
    <text evidence="2">The sequence shown here is derived from an EMBL/GenBank/DDBJ whole genome shotgun (WGS) entry which is preliminary data.</text>
</comment>
<name>A0A9W8NLV9_9PEZI</name>
<reference evidence="2" key="1">
    <citation type="submission" date="2022-07" db="EMBL/GenBank/DDBJ databases">
        <title>Genome Sequence of Xylaria arbuscula.</title>
        <authorList>
            <person name="Buettner E."/>
        </authorList>
    </citation>
    <scope>NUCLEOTIDE SEQUENCE</scope>
    <source>
        <strain evidence="2">VT107</strain>
    </source>
</reference>
<dbReference type="InterPro" id="IPR011009">
    <property type="entry name" value="Kinase-like_dom_sf"/>
</dbReference>
<feature type="domain" description="Protein kinase" evidence="1">
    <location>
        <begin position="135"/>
        <end position="515"/>
    </location>
</feature>